<dbReference type="Gene3D" id="1.10.443.10">
    <property type="entry name" value="Intergrase catalytic core"/>
    <property type="match status" value="1"/>
</dbReference>
<dbReference type="InterPro" id="IPR013762">
    <property type="entry name" value="Integrase-like_cat_sf"/>
</dbReference>
<dbReference type="PROSITE" id="PS51898">
    <property type="entry name" value="TYR_RECOMBINASE"/>
    <property type="match status" value="1"/>
</dbReference>
<dbReference type="GO" id="GO:0003677">
    <property type="term" value="F:DNA binding"/>
    <property type="evidence" value="ECO:0007669"/>
    <property type="project" value="InterPro"/>
</dbReference>
<dbReference type="EMBL" id="BK015840">
    <property type="protein sequence ID" value="DAE27483.1"/>
    <property type="molecule type" value="Genomic_DNA"/>
</dbReference>
<dbReference type="InterPro" id="IPR002104">
    <property type="entry name" value="Integrase_catalytic"/>
</dbReference>
<protein>
    <submittedName>
        <fullName evidence="4">SITE SPECIFIC RECOMBINASE XERD</fullName>
    </submittedName>
</protein>
<dbReference type="SUPFAM" id="SSF56349">
    <property type="entry name" value="DNA breaking-rejoining enzymes"/>
    <property type="match status" value="1"/>
</dbReference>
<evidence type="ECO:0000256" key="1">
    <source>
        <dbReference type="ARBA" id="ARBA00008857"/>
    </source>
</evidence>
<keyword evidence="2" id="KW-0233">DNA recombination</keyword>
<accession>A0A8S5R8I1</accession>
<organism evidence="4">
    <name type="scientific">virus sp. ct1Uu26</name>
    <dbReference type="NCBI Taxonomy" id="2826789"/>
    <lineage>
        <taxon>Viruses</taxon>
    </lineage>
</organism>
<dbReference type="GO" id="GO:0015074">
    <property type="term" value="P:DNA integration"/>
    <property type="evidence" value="ECO:0007669"/>
    <property type="project" value="InterPro"/>
</dbReference>
<feature type="domain" description="Tyr recombinase" evidence="3">
    <location>
        <begin position="1"/>
        <end position="116"/>
    </location>
</feature>
<evidence type="ECO:0000313" key="4">
    <source>
        <dbReference type="EMBL" id="DAE27483.1"/>
    </source>
</evidence>
<evidence type="ECO:0000256" key="2">
    <source>
        <dbReference type="ARBA" id="ARBA00023172"/>
    </source>
</evidence>
<name>A0A8S5R8I1_9VIRU</name>
<reference evidence="4" key="1">
    <citation type="journal article" date="2021" name="Proc. Natl. Acad. Sci. U.S.A.">
        <title>A Catalog of Tens of Thousands of Viruses from Human Metagenomes Reveals Hidden Associations with Chronic Diseases.</title>
        <authorList>
            <person name="Tisza M.J."/>
            <person name="Buck C.B."/>
        </authorList>
    </citation>
    <scope>NUCLEOTIDE SEQUENCE</scope>
    <source>
        <strain evidence="4">Ct1Uu26</strain>
    </source>
</reference>
<dbReference type="InterPro" id="IPR011010">
    <property type="entry name" value="DNA_brk_join_enz"/>
</dbReference>
<dbReference type="GO" id="GO:0006310">
    <property type="term" value="P:DNA recombination"/>
    <property type="evidence" value="ECO:0007669"/>
    <property type="project" value="UniProtKB-KW"/>
</dbReference>
<comment type="similarity">
    <text evidence="1">Belongs to the 'phage' integrase family.</text>
</comment>
<evidence type="ECO:0000259" key="3">
    <source>
        <dbReference type="PROSITE" id="PS51898"/>
    </source>
</evidence>
<sequence>MSGRQFQIIQKFNRKRTVFFNEESKIREIALQLKALYLLKPSHQIHYHEDKDYVFICLDDPRWGKKMKRGGANVLLERYRDKLRIKKKVTIHSFRHSFATTLLERGVDIREVQVML</sequence>
<proteinExistence type="inferred from homology"/>
<dbReference type="Pfam" id="PF00589">
    <property type="entry name" value="Phage_integrase"/>
    <property type="match status" value="1"/>
</dbReference>